<dbReference type="InterPro" id="IPR011990">
    <property type="entry name" value="TPR-like_helical_dom_sf"/>
</dbReference>
<accession>A0A498J4J3</accession>
<evidence type="ECO:0000256" key="2">
    <source>
        <dbReference type="PROSITE-ProRule" id="PRU00708"/>
    </source>
</evidence>
<feature type="repeat" description="PPR" evidence="2">
    <location>
        <begin position="391"/>
        <end position="425"/>
    </location>
</feature>
<dbReference type="Gene3D" id="1.25.40.10">
    <property type="entry name" value="Tetratricopeptide repeat domain"/>
    <property type="match status" value="4"/>
</dbReference>
<dbReference type="InterPro" id="IPR002885">
    <property type="entry name" value="PPR_rpt"/>
</dbReference>
<dbReference type="AlphaFoldDB" id="A0A498J4J3"/>
<organism evidence="3 4">
    <name type="scientific">Malus domestica</name>
    <name type="common">Apple</name>
    <name type="synonym">Pyrus malus</name>
    <dbReference type="NCBI Taxonomy" id="3750"/>
    <lineage>
        <taxon>Eukaryota</taxon>
        <taxon>Viridiplantae</taxon>
        <taxon>Streptophyta</taxon>
        <taxon>Embryophyta</taxon>
        <taxon>Tracheophyta</taxon>
        <taxon>Spermatophyta</taxon>
        <taxon>Magnoliopsida</taxon>
        <taxon>eudicotyledons</taxon>
        <taxon>Gunneridae</taxon>
        <taxon>Pentapetalae</taxon>
        <taxon>rosids</taxon>
        <taxon>fabids</taxon>
        <taxon>Rosales</taxon>
        <taxon>Rosaceae</taxon>
        <taxon>Amygdaloideae</taxon>
        <taxon>Maleae</taxon>
        <taxon>Malus</taxon>
    </lineage>
</organism>
<dbReference type="PROSITE" id="PS51375">
    <property type="entry name" value="PPR"/>
    <property type="match status" value="4"/>
</dbReference>
<dbReference type="PANTHER" id="PTHR47926">
    <property type="entry name" value="PENTATRICOPEPTIDE REPEAT-CONTAINING PROTEIN"/>
    <property type="match status" value="1"/>
</dbReference>
<dbReference type="GO" id="GO:0003723">
    <property type="term" value="F:RNA binding"/>
    <property type="evidence" value="ECO:0007669"/>
    <property type="project" value="InterPro"/>
</dbReference>
<sequence length="464" mass="52010">MAIRGRESYSFSNTPRYKSYKYPLPPAGTGSPPFLCTSILDDARPQSPFLSEKLASFLDNCSDAFSLRKLHARIFAHGLGNNIFLGCKLLNCYAKFDLLSDSRWVFDRIVNGNLSLWNAILVGYFRAGQFDEVIRRYVDLRRWNLGLDSGGITSNGFVGSSLIGLYSRCGFVDDAAKVFDEITERDIVVYTSIITGYAQSGDQRACEAFGFARRMQRQGMHPNRVTLVSLLQAALQLETLKEGRSVHGYAIRRGIGGLDEVFETSLVDMYNKCGSPRMATCIFGEMDRKTIGPWNVMIAGYFKMEQPLEAFRLFCQVMEENFVPDLITLSNGILSCACLNYLCPGKSIHDYIIRAGIQLDLLTATAPVDLYSKSNMLIQSRELFDRMEKKDAISYDVMMTGYPHNNYASEAVDTFVEMVGEGIKPNLGSLLSLLSATSELKDIRKGRCIRGRVLRHGLDLRLKL</sequence>
<dbReference type="Pfam" id="PF13812">
    <property type="entry name" value="PPR_3"/>
    <property type="match status" value="1"/>
</dbReference>
<feature type="repeat" description="PPR" evidence="2">
    <location>
        <begin position="186"/>
        <end position="222"/>
    </location>
</feature>
<reference evidence="3 4" key="1">
    <citation type="submission" date="2018-10" db="EMBL/GenBank/DDBJ databases">
        <title>A high-quality apple genome assembly.</title>
        <authorList>
            <person name="Hu J."/>
        </authorList>
    </citation>
    <scope>NUCLEOTIDE SEQUENCE [LARGE SCALE GENOMIC DNA]</scope>
    <source>
        <strain evidence="4">cv. HFTH1</strain>
        <tissue evidence="3">Young leaf</tissue>
    </source>
</reference>
<dbReference type="NCBIfam" id="TIGR00756">
    <property type="entry name" value="PPR"/>
    <property type="match status" value="2"/>
</dbReference>
<keyword evidence="4" id="KW-1185">Reference proteome</keyword>
<dbReference type="GO" id="GO:0009451">
    <property type="term" value="P:RNA modification"/>
    <property type="evidence" value="ECO:0007669"/>
    <property type="project" value="InterPro"/>
</dbReference>
<proteinExistence type="predicted"/>
<evidence type="ECO:0000313" key="3">
    <source>
        <dbReference type="EMBL" id="RXH89615.1"/>
    </source>
</evidence>
<keyword evidence="1" id="KW-0677">Repeat</keyword>
<comment type="caution">
    <text evidence="3">The sequence shown here is derived from an EMBL/GenBank/DDBJ whole genome shotgun (WGS) entry which is preliminary data.</text>
</comment>
<evidence type="ECO:0000313" key="4">
    <source>
        <dbReference type="Proteomes" id="UP000290289"/>
    </source>
</evidence>
<protein>
    <recommendedName>
        <fullName evidence="5">Pentatricopeptide repeat-containing protein</fullName>
    </recommendedName>
</protein>
<feature type="repeat" description="PPR" evidence="2">
    <location>
        <begin position="113"/>
        <end position="147"/>
    </location>
</feature>
<dbReference type="EMBL" id="RDQH01000335">
    <property type="protein sequence ID" value="RXH89615.1"/>
    <property type="molecule type" value="Genomic_DNA"/>
</dbReference>
<dbReference type="Pfam" id="PF01535">
    <property type="entry name" value="PPR"/>
    <property type="match status" value="5"/>
</dbReference>
<evidence type="ECO:0008006" key="5">
    <source>
        <dbReference type="Google" id="ProtNLM"/>
    </source>
</evidence>
<evidence type="ECO:0000256" key="1">
    <source>
        <dbReference type="ARBA" id="ARBA00022737"/>
    </source>
</evidence>
<gene>
    <name evidence="3" type="ORF">DVH24_031972</name>
</gene>
<name>A0A498J4J3_MALDO</name>
<dbReference type="InterPro" id="IPR046960">
    <property type="entry name" value="PPR_At4g14850-like_plant"/>
</dbReference>
<dbReference type="Proteomes" id="UP000290289">
    <property type="component" value="Chromosome 9"/>
</dbReference>
<feature type="repeat" description="PPR" evidence="2">
    <location>
        <begin position="290"/>
        <end position="324"/>
    </location>
</feature>